<dbReference type="Proteomes" id="UP000319342">
    <property type="component" value="Chromosome"/>
</dbReference>
<dbReference type="EMBL" id="CP036290">
    <property type="protein sequence ID" value="QDU82984.1"/>
    <property type="molecule type" value="Genomic_DNA"/>
</dbReference>
<protein>
    <submittedName>
        <fullName evidence="1">Uncharacterized protein</fullName>
    </submittedName>
</protein>
<dbReference type="AlphaFoldDB" id="A0A518CUV6"/>
<name>A0A518CUV6_9BACT</name>
<organism evidence="1 2">
    <name type="scientific">Rohdeia mirabilis</name>
    <dbReference type="NCBI Taxonomy" id="2528008"/>
    <lineage>
        <taxon>Bacteria</taxon>
        <taxon>Pseudomonadati</taxon>
        <taxon>Planctomycetota</taxon>
        <taxon>Planctomycetia</taxon>
        <taxon>Planctomycetia incertae sedis</taxon>
        <taxon>Rohdeia</taxon>
    </lineage>
</organism>
<accession>A0A518CUV6</accession>
<evidence type="ECO:0000313" key="1">
    <source>
        <dbReference type="EMBL" id="QDU82984.1"/>
    </source>
</evidence>
<evidence type="ECO:0000313" key="2">
    <source>
        <dbReference type="Proteomes" id="UP000319342"/>
    </source>
</evidence>
<sequence>MEEGAWRAGAGCARVEAWACSTPRRTRGDPGHARAMWTSQAKPRRVPAAATRGGRCFVSTTKEEGSVRGNEVDWRELSYHSWVVQYRGPELLWRMPGWAQVGQCLEGLEPLEAELSGNARVEEVELLGGGRTGKRLGHRSFGVKRLIAGAWTSKYDGVFQRVEYFLPKVSGVSFGGDGVPVFCFRVSNPWWYRGVNGRAPEGEEELCDIVISGRVGSGEVVEAAQSIASRLRSSLSGDVSMCDGLHGLGESVLSASHVSNPFWGWIAGSRGLTALGASWPESLVGQRG</sequence>
<gene>
    <name evidence="1" type="ORF">Pla163_00790</name>
</gene>
<reference evidence="1 2" key="1">
    <citation type="submission" date="2019-02" db="EMBL/GenBank/DDBJ databases">
        <title>Deep-cultivation of Planctomycetes and their phenomic and genomic characterization uncovers novel biology.</title>
        <authorList>
            <person name="Wiegand S."/>
            <person name="Jogler M."/>
            <person name="Boedeker C."/>
            <person name="Pinto D."/>
            <person name="Vollmers J."/>
            <person name="Rivas-Marin E."/>
            <person name="Kohn T."/>
            <person name="Peeters S.H."/>
            <person name="Heuer A."/>
            <person name="Rast P."/>
            <person name="Oberbeckmann S."/>
            <person name="Bunk B."/>
            <person name="Jeske O."/>
            <person name="Meyerdierks A."/>
            <person name="Storesund J.E."/>
            <person name="Kallscheuer N."/>
            <person name="Luecker S."/>
            <person name="Lage O.M."/>
            <person name="Pohl T."/>
            <person name="Merkel B.J."/>
            <person name="Hornburger P."/>
            <person name="Mueller R.-W."/>
            <person name="Bruemmer F."/>
            <person name="Labrenz M."/>
            <person name="Spormann A.M."/>
            <person name="Op den Camp H."/>
            <person name="Overmann J."/>
            <person name="Amann R."/>
            <person name="Jetten M.S.M."/>
            <person name="Mascher T."/>
            <person name="Medema M.H."/>
            <person name="Devos D.P."/>
            <person name="Kaster A.-K."/>
            <person name="Ovreas L."/>
            <person name="Rohde M."/>
            <person name="Galperin M.Y."/>
            <person name="Jogler C."/>
        </authorList>
    </citation>
    <scope>NUCLEOTIDE SEQUENCE [LARGE SCALE GENOMIC DNA]</scope>
    <source>
        <strain evidence="1 2">Pla163</strain>
    </source>
</reference>
<proteinExistence type="predicted"/>
<keyword evidence="2" id="KW-1185">Reference proteome</keyword>